<evidence type="ECO:0000259" key="1">
    <source>
        <dbReference type="SMART" id="SM00256"/>
    </source>
</evidence>
<dbReference type="Gramene" id="EFJ20341">
    <property type="protein sequence ID" value="EFJ20341"/>
    <property type="gene ID" value="SELMODRAFT_53002"/>
</dbReference>
<organism evidence="3">
    <name type="scientific">Selaginella moellendorffii</name>
    <name type="common">Spikemoss</name>
    <dbReference type="NCBI Taxonomy" id="88036"/>
    <lineage>
        <taxon>Eukaryota</taxon>
        <taxon>Viridiplantae</taxon>
        <taxon>Streptophyta</taxon>
        <taxon>Embryophyta</taxon>
        <taxon>Tracheophyta</taxon>
        <taxon>Lycopodiopsida</taxon>
        <taxon>Selaginellales</taxon>
        <taxon>Selaginellaceae</taxon>
        <taxon>Selaginella</taxon>
    </lineage>
</organism>
<dbReference type="SMART" id="SM00367">
    <property type="entry name" value="LRR_CC"/>
    <property type="match status" value="6"/>
</dbReference>
<dbReference type="PANTHER" id="PTHR13318">
    <property type="entry name" value="PARTNER OF PAIRED, ISOFORM B-RELATED"/>
    <property type="match status" value="1"/>
</dbReference>
<evidence type="ECO:0000313" key="2">
    <source>
        <dbReference type="EMBL" id="EFJ20341.1"/>
    </source>
</evidence>
<dbReference type="InterPro" id="IPR001810">
    <property type="entry name" value="F-box_dom"/>
</dbReference>
<dbReference type="InterPro" id="IPR032675">
    <property type="entry name" value="LRR_dom_sf"/>
</dbReference>
<dbReference type="InterPro" id="IPR036047">
    <property type="entry name" value="F-box-like_dom_sf"/>
</dbReference>
<dbReference type="SUPFAM" id="SSF81383">
    <property type="entry name" value="F-box domain"/>
    <property type="match status" value="1"/>
</dbReference>
<keyword evidence="3" id="KW-1185">Reference proteome</keyword>
<dbReference type="InterPro" id="IPR057207">
    <property type="entry name" value="FBXL15_LRR"/>
</dbReference>
<dbReference type="CDD" id="cd22159">
    <property type="entry name" value="F-box_AtTIR1-like"/>
    <property type="match status" value="1"/>
</dbReference>
<dbReference type="SMART" id="SM00256">
    <property type="entry name" value="FBOX"/>
    <property type="match status" value="1"/>
</dbReference>
<dbReference type="PANTHER" id="PTHR13318:SF92">
    <property type="entry name" value="F-BOX_LRR-REPEAT PROTEIN 8-RELATED"/>
    <property type="match status" value="1"/>
</dbReference>
<dbReference type="EMBL" id="GL377602">
    <property type="protein sequence ID" value="EFJ20341.1"/>
    <property type="molecule type" value="Genomic_DNA"/>
</dbReference>
<reference evidence="2 3" key="1">
    <citation type="journal article" date="2011" name="Science">
        <title>The Selaginella genome identifies genetic changes associated with the evolution of vascular plants.</title>
        <authorList>
            <person name="Banks J.A."/>
            <person name="Nishiyama T."/>
            <person name="Hasebe M."/>
            <person name="Bowman J.L."/>
            <person name="Gribskov M."/>
            <person name="dePamphilis C."/>
            <person name="Albert V.A."/>
            <person name="Aono N."/>
            <person name="Aoyama T."/>
            <person name="Ambrose B.A."/>
            <person name="Ashton N.W."/>
            <person name="Axtell M.J."/>
            <person name="Barker E."/>
            <person name="Barker M.S."/>
            <person name="Bennetzen J.L."/>
            <person name="Bonawitz N.D."/>
            <person name="Chapple C."/>
            <person name="Cheng C."/>
            <person name="Correa L.G."/>
            <person name="Dacre M."/>
            <person name="DeBarry J."/>
            <person name="Dreyer I."/>
            <person name="Elias M."/>
            <person name="Engstrom E.M."/>
            <person name="Estelle M."/>
            <person name="Feng L."/>
            <person name="Finet C."/>
            <person name="Floyd S.K."/>
            <person name="Frommer W.B."/>
            <person name="Fujita T."/>
            <person name="Gramzow L."/>
            <person name="Gutensohn M."/>
            <person name="Harholt J."/>
            <person name="Hattori M."/>
            <person name="Heyl A."/>
            <person name="Hirai T."/>
            <person name="Hiwatashi Y."/>
            <person name="Ishikawa M."/>
            <person name="Iwata M."/>
            <person name="Karol K.G."/>
            <person name="Koehler B."/>
            <person name="Kolukisaoglu U."/>
            <person name="Kubo M."/>
            <person name="Kurata T."/>
            <person name="Lalonde S."/>
            <person name="Li K."/>
            <person name="Li Y."/>
            <person name="Litt A."/>
            <person name="Lyons E."/>
            <person name="Manning G."/>
            <person name="Maruyama T."/>
            <person name="Michael T.P."/>
            <person name="Mikami K."/>
            <person name="Miyazaki S."/>
            <person name="Morinaga S."/>
            <person name="Murata T."/>
            <person name="Mueller-Roeber B."/>
            <person name="Nelson D.R."/>
            <person name="Obara M."/>
            <person name="Oguri Y."/>
            <person name="Olmstead R.G."/>
            <person name="Onodera N."/>
            <person name="Petersen B.L."/>
            <person name="Pils B."/>
            <person name="Prigge M."/>
            <person name="Rensing S.A."/>
            <person name="Riano-Pachon D.M."/>
            <person name="Roberts A.W."/>
            <person name="Sato Y."/>
            <person name="Scheller H.V."/>
            <person name="Schulz B."/>
            <person name="Schulz C."/>
            <person name="Shakirov E.V."/>
            <person name="Shibagaki N."/>
            <person name="Shinohara N."/>
            <person name="Shippen D.E."/>
            <person name="Soerensen I."/>
            <person name="Sotooka R."/>
            <person name="Sugimoto N."/>
            <person name="Sugita M."/>
            <person name="Sumikawa N."/>
            <person name="Tanurdzic M."/>
            <person name="Theissen G."/>
            <person name="Ulvskov P."/>
            <person name="Wakazuki S."/>
            <person name="Weng J.K."/>
            <person name="Willats W.W."/>
            <person name="Wipf D."/>
            <person name="Wolf P.G."/>
            <person name="Yang L."/>
            <person name="Zimmer A.D."/>
            <person name="Zhu Q."/>
            <person name="Mitros T."/>
            <person name="Hellsten U."/>
            <person name="Loque D."/>
            <person name="Otillar R."/>
            <person name="Salamov A."/>
            <person name="Schmutz J."/>
            <person name="Shapiro H."/>
            <person name="Lindquist E."/>
            <person name="Lucas S."/>
            <person name="Rokhsar D."/>
            <person name="Grigoriev I.V."/>
        </authorList>
    </citation>
    <scope>NUCLEOTIDE SEQUENCE [LARGE SCALE GENOMIC DNA]</scope>
</reference>
<feature type="domain" description="F-box" evidence="1">
    <location>
        <begin position="1"/>
        <end position="41"/>
    </location>
</feature>
<dbReference type="Pfam" id="PF25372">
    <property type="entry name" value="DUF7885"/>
    <property type="match status" value="1"/>
</dbReference>
<proteinExistence type="predicted"/>
<dbReference type="KEGG" id="smo:SELMODRAFT_53002"/>
<dbReference type="OMA" id="CHTCIRR"/>
<sequence>LPEECLGLIFDRLDTRGRNVASLVCRRWLVAEANSRKILSLSAPLSLPVSCLESSLMRFTVLSKLGLKCERGVPSITDEGLVLIATHCRRLSKLKLKNCTGLQDDGLVAFAAAVCRASFRSFSCCSCGFGSRGLNAIIKNCVALEDLSVKRLRMGGEPGQLVEGPSKLKRLSIKNILDGGHAFTPLIASSKHLHTLIIFKATGQWDKLLELSVEGLSELTELRIEKLHLGDQGLVALAKCRKLQVLFLARTPECSNTGLSAIANGCRSLRKLHVDGCFTGRIGDKGLLTVGERCPELKELVLIGVSVTSNSLGTVFTNCMGLERLAVWNSETFGDGELACIGSKCQALRKLCIKCCPISDQGLEALASGCPSLTKVKIKRCRSVSASGAASLMMAHDGLVVTLEADQ</sequence>
<dbReference type="Gene3D" id="1.20.1280.50">
    <property type="match status" value="1"/>
</dbReference>
<evidence type="ECO:0000313" key="3">
    <source>
        <dbReference type="Proteomes" id="UP000001514"/>
    </source>
</evidence>
<dbReference type="InterPro" id="IPR006553">
    <property type="entry name" value="Leu-rich_rpt_Cys-con_subtyp"/>
</dbReference>
<dbReference type="GO" id="GO:0031146">
    <property type="term" value="P:SCF-dependent proteasomal ubiquitin-dependent protein catabolic process"/>
    <property type="evidence" value="ECO:0000318"/>
    <property type="project" value="GO_Central"/>
</dbReference>
<dbReference type="AlphaFoldDB" id="D8S4W2"/>
<accession>D8S4W2</accession>
<name>D8S4W2_SELML</name>
<dbReference type="InParanoid" id="D8S4W2"/>
<dbReference type="Gene3D" id="3.80.10.10">
    <property type="entry name" value="Ribonuclease Inhibitor"/>
    <property type="match status" value="2"/>
</dbReference>
<gene>
    <name evidence="2" type="ORF">SELMODRAFT_53002</name>
</gene>
<feature type="non-terminal residue" evidence="2">
    <location>
        <position position="407"/>
    </location>
</feature>
<dbReference type="FunFam" id="1.20.1280.50:FF:000023">
    <property type="entry name" value="F-box/LRR-repeat protein 4"/>
    <property type="match status" value="1"/>
</dbReference>
<dbReference type="eggNOG" id="KOG1947">
    <property type="taxonomic scope" value="Eukaryota"/>
</dbReference>
<dbReference type="SUPFAM" id="SSF52047">
    <property type="entry name" value="RNI-like"/>
    <property type="match status" value="1"/>
</dbReference>
<dbReference type="GO" id="GO:0019005">
    <property type="term" value="C:SCF ubiquitin ligase complex"/>
    <property type="evidence" value="ECO:0000318"/>
    <property type="project" value="GO_Central"/>
</dbReference>
<feature type="non-terminal residue" evidence="2">
    <location>
        <position position="1"/>
    </location>
</feature>
<protein>
    <recommendedName>
        <fullName evidence="1">F-box domain-containing protein</fullName>
    </recommendedName>
</protein>
<dbReference type="HOGENOM" id="CLU_016072_4_0_1"/>
<dbReference type="Pfam" id="PF00646">
    <property type="entry name" value="F-box"/>
    <property type="match status" value="1"/>
</dbReference>
<dbReference type="Proteomes" id="UP000001514">
    <property type="component" value="Unassembled WGS sequence"/>
</dbReference>